<evidence type="ECO:0000256" key="1">
    <source>
        <dbReference type="ARBA" id="ARBA00004141"/>
    </source>
</evidence>
<feature type="transmembrane region" description="Helical" evidence="6">
    <location>
        <begin position="450"/>
        <end position="471"/>
    </location>
</feature>
<keyword evidence="5 6" id="KW-0472">Membrane</keyword>
<keyword evidence="8" id="KW-1185">Reference proteome</keyword>
<evidence type="ECO:0000256" key="3">
    <source>
        <dbReference type="ARBA" id="ARBA00022692"/>
    </source>
</evidence>
<organism evidence="7 8">
    <name type="scientific">Acidianus manzaensis</name>
    <dbReference type="NCBI Taxonomy" id="282676"/>
    <lineage>
        <taxon>Archaea</taxon>
        <taxon>Thermoproteota</taxon>
        <taxon>Thermoprotei</taxon>
        <taxon>Sulfolobales</taxon>
        <taxon>Sulfolobaceae</taxon>
        <taxon>Acidianus</taxon>
    </lineage>
</organism>
<dbReference type="EMBL" id="CP020477">
    <property type="protein sequence ID" value="ARM75617.1"/>
    <property type="molecule type" value="Genomic_DNA"/>
</dbReference>
<keyword evidence="4 6" id="KW-1133">Transmembrane helix</keyword>
<accession>A0A1W6JZF0</accession>
<dbReference type="GO" id="GO:0005886">
    <property type="term" value="C:plasma membrane"/>
    <property type="evidence" value="ECO:0007669"/>
    <property type="project" value="TreeGrafter"/>
</dbReference>
<evidence type="ECO:0000256" key="5">
    <source>
        <dbReference type="ARBA" id="ARBA00023136"/>
    </source>
</evidence>
<dbReference type="STRING" id="282676.B6F84_05910"/>
<feature type="transmembrane region" description="Helical" evidence="6">
    <location>
        <begin position="120"/>
        <end position="142"/>
    </location>
</feature>
<dbReference type="AlphaFoldDB" id="A0A1W6JZF0"/>
<feature type="transmembrane region" description="Helical" evidence="6">
    <location>
        <begin position="343"/>
        <end position="364"/>
    </location>
</feature>
<feature type="transmembrane region" description="Helical" evidence="6">
    <location>
        <begin position="216"/>
        <end position="236"/>
    </location>
</feature>
<dbReference type="PANTHER" id="PTHR30618">
    <property type="entry name" value="NCS1 FAMILY PURINE/PYRIMIDINE TRANSPORTER"/>
    <property type="match status" value="1"/>
</dbReference>
<dbReference type="PANTHER" id="PTHR30618:SF0">
    <property type="entry name" value="PURINE-URACIL PERMEASE NCS1"/>
    <property type="match status" value="1"/>
</dbReference>
<feature type="transmembrane region" description="Helical" evidence="6">
    <location>
        <begin position="410"/>
        <end position="430"/>
    </location>
</feature>
<dbReference type="KEGG" id="aman:B6F84_05910"/>
<dbReference type="InterPro" id="IPR045225">
    <property type="entry name" value="Uracil/uridine/allantoin_perm"/>
</dbReference>
<feature type="transmembrane region" description="Helical" evidence="6">
    <location>
        <begin position="80"/>
        <end position="100"/>
    </location>
</feature>
<dbReference type="RefSeq" id="WP_148691389.1">
    <property type="nucleotide sequence ID" value="NZ_CP020477.1"/>
</dbReference>
<gene>
    <name evidence="7" type="ORF">B6F84_05910</name>
</gene>
<reference evidence="7 8" key="1">
    <citation type="submission" date="2017-03" db="EMBL/GenBank/DDBJ databases">
        <title>Sulfur activation and transportation mechanism of thermophilic Archaea Acidianus manzaensis YN-25.</title>
        <authorList>
            <person name="Ma Y."/>
            <person name="Yang Y."/>
            <person name="Xia J."/>
        </authorList>
    </citation>
    <scope>NUCLEOTIDE SEQUENCE [LARGE SCALE GENOMIC DNA]</scope>
    <source>
        <strain evidence="7 8">YN-25</strain>
    </source>
</reference>
<dbReference type="GeneID" id="41590436"/>
<comment type="similarity">
    <text evidence="2">Belongs to the purine-cytosine permease (2.A.39) family.</text>
</comment>
<evidence type="ECO:0000256" key="6">
    <source>
        <dbReference type="SAM" id="Phobius"/>
    </source>
</evidence>
<dbReference type="InterPro" id="IPR001248">
    <property type="entry name" value="Pur-cyt_permease"/>
</dbReference>
<evidence type="ECO:0000256" key="4">
    <source>
        <dbReference type="ARBA" id="ARBA00022989"/>
    </source>
</evidence>
<dbReference type="Proteomes" id="UP000193404">
    <property type="component" value="Chromosome"/>
</dbReference>
<dbReference type="Pfam" id="PF02133">
    <property type="entry name" value="Transp_cyt_pur"/>
    <property type="match status" value="1"/>
</dbReference>
<evidence type="ECO:0000313" key="8">
    <source>
        <dbReference type="Proteomes" id="UP000193404"/>
    </source>
</evidence>
<evidence type="ECO:0000256" key="2">
    <source>
        <dbReference type="ARBA" id="ARBA00008974"/>
    </source>
</evidence>
<dbReference type="GO" id="GO:0015205">
    <property type="term" value="F:nucleobase transmembrane transporter activity"/>
    <property type="evidence" value="ECO:0007669"/>
    <property type="project" value="TreeGrafter"/>
</dbReference>
<dbReference type="Gene3D" id="1.10.4160.10">
    <property type="entry name" value="Hydantoin permease"/>
    <property type="match status" value="1"/>
</dbReference>
<feature type="transmembrane region" description="Helical" evidence="6">
    <location>
        <begin position="300"/>
        <end position="323"/>
    </location>
</feature>
<evidence type="ECO:0000313" key="7">
    <source>
        <dbReference type="EMBL" id="ARM75617.1"/>
    </source>
</evidence>
<protein>
    <submittedName>
        <fullName evidence="7">Transporter</fullName>
    </submittedName>
</protein>
<dbReference type="OrthoDB" id="43742at2157"/>
<name>A0A1W6JZF0_9CREN</name>
<feature type="transmembrane region" description="Helical" evidence="6">
    <location>
        <begin position="185"/>
        <end position="204"/>
    </location>
</feature>
<feature type="transmembrane region" description="Helical" evidence="6">
    <location>
        <begin position="483"/>
        <end position="504"/>
    </location>
</feature>
<keyword evidence="3 6" id="KW-0812">Transmembrane</keyword>
<feature type="transmembrane region" description="Helical" evidence="6">
    <location>
        <begin position="376"/>
        <end position="398"/>
    </location>
</feature>
<feature type="transmembrane region" description="Helical" evidence="6">
    <location>
        <begin position="256"/>
        <end position="279"/>
    </location>
</feature>
<sequence>MAEKTLDRVSVTVFHKNSGQVDLETVFPREKYLWNAEIHPIKVNKRTWGWSTYFWIWISMAFIIPSWSLASIGLSLGLSVIQSIFIVFLGNAIVLIPMLIQSHGGARYGLAEPQLTRTRWGIYGAIIPSWIRAIIGAGWWGIESYIIAEAITGIYAITTNKLGIISYAVNNYSDYPFILSKDFPLIFWLSFILIIVMQIIVFYFSPINKSQPVLKWLARIGGPLILAGYLTLWIFFMDKIGWNTSSLFSISSSSSSPSLLSILAFLNANIAFWATMALTMPDYTRFAKNQFSQAIGQIPMPFIMLSIALMSTMTTASSLTLYGKAIWDPIILATLHMPPFLSIPILFTFIIATFLVNVFANAVGPAYDIANTFPRVLSWFKGSLILILIGLSIGAWSFYGNAYSFIDNWLLTYGGLLGSVEGIIIFDYALIRRFKFELTDVFWSKGRFRYWRGMNPAAVITFLIVSLIIYLPYNGENIVLDNAWILSFILSGLIYIPLMVLWIIPKYQPELKGSLKEGYYSEDTRKIFNINKK</sequence>
<comment type="subcellular location">
    <subcellularLocation>
        <location evidence="1">Membrane</location>
        <topology evidence="1">Multi-pass membrane protein</topology>
    </subcellularLocation>
</comment>
<proteinExistence type="inferred from homology"/>
<feature type="transmembrane region" description="Helical" evidence="6">
    <location>
        <begin position="52"/>
        <end position="74"/>
    </location>
</feature>